<dbReference type="GO" id="GO:0016783">
    <property type="term" value="F:sulfurtransferase activity"/>
    <property type="evidence" value="ECO:0007669"/>
    <property type="project" value="InterPro"/>
</dbReference>
<dbReference type="InterPro" id="IPR014729">
    <property type="entry name" value="Rossmann-like_a/b/a_fold"/>
</dbReference>
<organism evidence="2 3">
    <name type="scientific">Methanolapillus ohkumae</name>
    <dbReference type="NCBI Taxonomy" id="3028298"/>
    <lineage>
        <taxon>Archaea</taxon>
        <taxon>Methanobacteriati</taxon>
        <taxon>Methanobacteriota</taxon>
        <taxon>Stenosarchaea group</taxon>
        <taxon>Methanomicrobia</taxon>
        <taxon>Methanosarcinales</taxon>
        <taxon>Methanosarcinaceae</taxon>
        <taxon>Methanolapillus</taxon>
    </lineage>
</organism>
<dbReference type="AlphaFoldDB" id="A0AA96VJT5"/>
<feature type="region of interest" description="Disordered" evidence="1">
    <location>
        <begin position="1"/>
        <end position="77"/>
    </location>
</feature>
<keyword evidence="3" id="KW-1185">Reference proteome</keyword>
<dbReference type="InterPro" id="IPR052188">
    <property type="entry name" value="Ni-pincer_cofactor_biosynth"/>
</dbReference>
<name>A0AA96VJT5_9EURY</name>
<dbReference type="CDD" id="cd01990">
    <property type="entry name" value="LarE-like"/>
    <property type="match status" value="1"/>
</dbReference>
<reference evidence="2 3" key="1">
    <citation type="submission" date="2023-07" db="EMBL/GenBank/DDBJ databases">
        <title>Closed genome sequence of Methanosarcinaceae archaeon Am2.</title>
        <authorList>
            <person name="Poehlein A."/>
            <person name="Protasov E."/>
            <person name="Platt K."/>
            <person name="Reeh H."/>
            <person name="Daniel R."/>
            <person name="Brune A."/>
        </authorList>
    </citation>
    <scope>NUCLEOTIDE SEQUENCE [LARGE SCALE GENOMIC DNA]</scope>
    <source>
        <strain evidence="2 3">Am2</strain>
    </source>
</reference>
<dbReference type="NCBIfam" id="TIGR00268">
    <property type="entry name" value="ATP-dependent sacrificial sulfur transferase LarE"/>
    <property type="match status" value="1"/>
</dbReference>
<evidence type="ECO:0008006" key="4">
    <source>
        <dbReference type="Google" id="ProtNLM"/>
    </source>
</evidence>
<dbReference type="Proteomes" id="UP001304970">
    <property type="component" value="Chromosome"/>
</dbReference>
<proteinExistence type="predicted"/>
<dbReference type="PANTHER" id="PTHR43169">
    <property type="entry name" value="EXSB FAMILY PROTEIN"/>
    <property type="match status" value="1"/>
</dbReference>
<protein>
    <recommendedName>
        <fullName evidence="4">ATP-dependent sacrificial sulfur transferase LarE</fullName>
    </recommendedName>
</protein>
<feature type="compositionally biased region" description="Low complexity" evidence="1">
    <location>
        <begin position="41"/>
        <end position="55"/>
    </location>
</feature>
<gene>
    <name evidence="2" type="ORF">MsAm2_15130</name>
</gene>
<evidence type="ECO:0000313" key="2">
    <source>
        <dbReference type="EMBL" id="WNY27707.1"/>
    </source>
</evidence>
<dbReference type="InterPro" id="IPR005232">
    <property type="entry name" value="LarE"/>
</dbReference>
<dbReference type="Gene3D" id="3.40.50.620">
    <property type="entry name" value="HUPs"/>
    <property type="match status" value="1"/>
</dbReference>
<accession>A0AA96VJT5</accession>
<feature type="compositionally biased region" description="Polar residues" evidence="1">
    <location>
        <begin position="1"/>
        <end position="21"/>
    </location>
</feature>
<evidence type="ECO:0000256" key="1">
    <source>
        <dbReference type="SAM" id="MobiDB-lite"/>
    </source>
</evidence>
<dbReference type="EMBL" id="CP131061">
    <property type="protein sequence ID" value="WNY27707.1"/>
    <property type="molecule type" value="Genomic_DNA"/>
</dbReference>
<dbReference type="PANTHER" id="PTHR43169:SF2">
    <property type="entry name" value="NAD_GMP SYNTHASE DOMAIN-CONTAINING PROTEIN"/>
    <property type="match status" value="1"/>
</dbReference>
<dbReference type="SUPFAM" id="SSF52402">
    <property type="entry name" value="Adenine nucleotide alpha hydrolases-like"/>
    <property type="match status" value="1"/>
</dbReference>
<sequence>MGPAGQKQNPEYSSPGNSKNPKIQARGISKNLEYSSPGNSKNPKNQKNQEIQNKNFKNKNFKNSEKLENSRNSGDVMSVLNSPQLEKKEQNLKEYFSQQSSVLIAFSGGADSSLLASVAAETPGLKSMAVTIMSPLVPQREIEIAKKIAADIGITLRIIEKRMLDLKGIRKNELNRCYVCKKEVMETLSQIARTQGFDTILEGTNYSDVTGNVSRPGYNAIMDLNNKPGFDIRMPFVDLEITKSDILKISKKRSTLPADKPPMSCLATRFSYGTVLTPELLQTVDDAEQMMTKAGFSQIRIRCHTDQEHRKFARIELDKDEMGKLFDCKAGELSKDSKIQPVIRFLKEKGFSYVTLDLEGFRSGSMDL</sequence>
<evidence type="ECO:0000313" key="3">
    <source>
        <dbReference type="Proteomes" id="UP001304970"/>
    </source>
</evidence>